<feature type="transmembrane region" description="Helical" evidence="1">
    <location>
        <begin position="7"/>
        <end position="25"/>
    </location>
</feature>
<dbReference type="PANTHER" id="PTHR30121">
    <property type="entry name" value="UNCHARACTERIZED PROTEIN YJGR-RELATED"/>
    <property type="match status" value="1"/>
</dbReference>
<evidence type="ECO:0000259" key="2">
    <source>
        <dbReference type="SMART" id="SM00382"/>
    </source>
</evidence>
<dbReference type="RefSeq" id="WP_125670335.1">
    <property type="nucleotide sequence ID" value="NZ_RCOS01000026.1"/>
</dbReference>
<dbReference type="Proteomes" id="UP000277582">
    <property type="component" value="Unassembled WGS sequence"/>
</dbReference>
<feature type="transmembrane region" description="Helical" evidence="1">
    <location>
        <begin position="37"/>
        <end position="55"/>
    </location>
</feature>
<keyword evidence="4" id="KW-1185">Reference proteome</keyword>
<keyword evidence="1" id="KW-0472">Membrane</keyword>
<organism evidence="3 4">
    <name type="scientific">Candidatus Methanodesulfokora washburnensis</name>
    <dbReference type="NCBI Taxonomy" id="2478471"/>
    <lineage>
        <taxon>Archaea</taxon>
        <taxon>Thermoproteota</taxon>
        <taxon>Candidatus Korarchaeia</taxon>
        <taxon>Candidatus Korarchaeia incertae sedis</taxon>
        <taxon>Candidatus Methanodesulfokora</taxon>
    </lineage>
</organism>
<reference evidence="3 4" key="1">
    <citation type="submission" date="2018-10" db="EMBL/GenBank/DDBJ databases">
        <title>Co-occurring genomic capacity for anaerobic methane metabolism and dissimilatory sulfite reduction discovered in the Korarchaeota.</title>
        <authorList>
            <person name="Mckay L.J."/>
            <person name="Dlakic M."/>
            <person name="Fields M.W."/>
            <person name="Delmont T.O."/>
            <person name="Eren A.M."/>
            <person name="Jay Z.J."/>
            <person name="Klingelsmith K.B."/>
            <person name="Rusch D.B."/>
            <person name="Inskeep W.P."/>
        </authorList>
    </citation>
    <scope>NUCLEOTIDE SEQUENCE [LARGE SCALE GENOMIC DNA]</scope>
    <source>
        <strain evidence="3 4">MDKW</strain>
    </source>
</reference>
<dbReference type="Pfam" id="PF01935">
    <property type="entry name" value="DUF87"/>
    <property type="match status" value="1"/>
</dbReference>
<dbReference type="Gene3D" id="3.40.50.300">
    <property type="entry name" value="P-loop containing nucleotide triphosphate hydrolases"/>
    <property type="match status" value="2"/>
</dbReference>
<comment type="caution">
    <text evidence="3">The sequence shown here is derived from an EMBL/GenBank/DDBJ whole genome shotgun (WGS) entry which is preliminary data.</text>
</comment>
<evidence type="ECO:0000313" key="4">
    <source>
        <dbReference type="Proteomes" id="UP000277582"/>
    </source>
</evidence>
<dbReference type="OrthoDB" id="107033at2157"/>
<evidence type="ECO:0000256" key="1">
    <source>
        <dbReference type="SAM" id="Phobius"/>
    </source>
</evidence>
<keyword evidence="1" id="KW-1133">Transmembrane helix</keyword>
<dbReference type="InterPro" id="IPR027417">
    <property type="entry name" value="P-loop_NTPase"/>
</dbReference>
<accession>A0A3R9QJG1</accession>
<name>A0A3R9QJG1_9CREN</name>
<dbReference type="SMART" id="SM00382">
    <property type="entry name" value="AAA"/>
    <property type="match status" value="1"/>
</dbReference>
<sequence length="570" mass="64314">MKRRDKEANFLIIILIIIFLIIKIYRNVYVMSMFYNILLPALLGIVIMLIVVITLRKAKRGGILGLIELRENIFLLNLSGRSYIAASFLITPLGNAPAEPAAFDVEKIASVLSDLDVNIALTVSGAKGRMSIGDEMRYSMVGVLWKRVSSVSSDSELLDNSIRVITRIMESDGFEVKRTKLDKEYIAGIISLHQRARTFEEKLSLKVPSFSSEEESSLSVEPGIEVKDLLRHMLVVGSTGSGKTTTVKRILSDLWTKYGVKFVVLDYHNEYANLVASLGGRVLEPEDFSINVLKGIGRMEKEELYNLVESFRVIFDLTPPQEFMLLEALGRIKIKASAMKSEPTLEELLDEVSQIEVRSQPEYDTKAALLRKLYLISESSSVLSNERLSLSDMDSPVAIELGMLKTDLGRNLYAHFFLKRIYDEFRLLKQYSMPELVIVLEEAERTIPNLGQERMTIAERVIAEMRKFGISVVVVAQSPRNISQYIIQNTGTKIVHQLGGSDDINPIRSFLGTDQKAIQEVSNRIGRLRRGEFIAITEKRSFQGRTYPTEFELDLSLDEVKQRAIISALK</sequence>
<keyword evidence="1" id="KW-0812">Transmembrane</keyword>
<gene>
    <name evidence="3" type="ORF">D6D85_01695</name>
</gene>
<protein>
    <submittedName>
        <fullName evidence="3">DUF87 domain-containing protein</fullName>
    </submittedName>
</protein>
<proteinExistence type="predicted"/>
<evidence type="ECO:0000313" key="3">
    <source>
        <dbReference type="EMBL" id="RSN78008.1"/>
    </source>
</evidence>
<dbReference type="AlphaFoldDB" id="A0A3R9QJG1"/>
<dbReference type="SUPFAM" id="SSF52540">
    <property type="entry name" value="P-loop containing nucleoside triphosphate hydrolases"/>
    <property type="match status" value="1"/>
</dbReference>
<dbReference type="InterPro" id="IPR003593">
    <property type="entry name" value="AAA+_ATPase"/>
</dbReference>
<dbReference type="InterPro" id="IPR002789">
    <property type="entry name" value="HerA_central"/>
</dbReference>
<dbReference type="EMBL" id="RCOS01000026">
    <property type="protein sequence ID" value="RSN78008.1"/>
    <property type="molecule type" value="Genomic_DNA"/>
</dbReference>
<feature type="domain" description="AAA+ ATPase" evidence="2">
    <location>
        <begin position="229"/>
        <end position="500"/>
    </location>
</feature>
<dbReference type="PANTHER" id="PTHR30121:SF11">
    <property type="entry name" value="AAA+ ATPASE DOMAIN-CONTAINING PROTEIN"/>
    <property type="match status" value="1"/>
</dbReference>
<dbReference type="InterPro" id="IPR051162">
    <property type="entry name" value="T4SS_component"/>
</dbReference>